<dbReference type="SUPFAM" id="SSF57756">
    <property type="entry name" value="Retrovirus zinc finger-like domains"/>
    <property type="match status" value="1"/>
</dbReference>
<proteinExistence type="predicted"/>
<dbReference type="GO" id="GO:0004190">
    <property type="term" value="F:aspartic-type endopeptidase activity"/>
    <property type="evidence" value="ECO:0007669"/>
    <property type="project" value="InterPro"/>
</dbReference>
<evidence type="ECO:0000259" key="6">
    <source>
        <dbReference type="SMART" id="SM00343"/>
    </source>
</evidence>
<keyword evidence="1" id="KW-0808">Transferase</keyword>
<gene>
    <name evidence="7" type="ORF">MELIAE_LOCUS4689</name>
</gene>
<evidence type="ECO:0000256" key="5">
    <source>
        <dbReference type="SAM" id="MobiDB-lite"/>
    </source>
</evidence>
<evidence type="ECO:0000256" key="4">
    <source>
        <dbReference type="ARBA" id="ARBA00022759"/>
    </source>
</evidence>
<dbReference type="InterPro" id="IPR050951">
    <property type="entry name" value="Retrovirus_Pol_polyprotein"/>
</dbReference>
<keyword evidence="4" id="KW-0255">Endonuclease</keyword>
<dbReference type="GO" id="GO:0004519">
    <property type="term" value="F:endonuclease activity"/>
    <property type="evidence" value="ECO:0007669"/>
    <property type="project" value="UniProtKB-KW"/>
</dbReference>
<dbReference type="GO" id="GO:0006508">
    <property type="term" value="P:proteolysis"/>
    <property type="evidence" value="ECO:0007669"/>
    <property type="project" value="InterPro"/>
</dbReference>
<dbReference type="PANTHER" id="PTHR37984">
    <property type="entry name" value="PROTEIN CBG26694"/>
    <property type="match status" value="1"/>
</dbReference>
<dbReference type="GO" id="GO:0016779">
    <property type="term" value="F:nucleotidyltransferase activity"/>
    <property type="evidence" value="ECO:0007669"/>
    <property type="project" value="UniProtKB-KW"/>
</dbReference>
<dbReference type="Proteomes" id="UP001154078">
    <property type="component" value="Chromosome 3"/>
</dbReference>
<protein>
    <recommendedName>
        <fullName evidence="6">CCHC-type domain-containing protein</fullName>
    </recommendedName>
</protein>
<dbReference type="SUPFAM" id="SSF56672">
    <property type="entry name" value="DNA/RNA polymerases"/>
    <property type="match status" value="1"/>
</dbReference>
<feature type="compositionally biased region" description="Basic and acidic residues" evidence="5">
    <location>
        <begin position="100"/>
        <end position="110"/>
    </location>
</feature>
<dbReference type="GO" id="GO:0003676">
    <property type="term" value="F:nucleic acid binding"/>
    <property type="evidence" value="ECO:0007669"/>
    <property type="project" value="InterPro"/>
</dbReference>
<dbReference type="InterPro" id="IPR043502">
    <property type="entry name" value="DNA/RNA_pol_sf"/>
</dbReference>
<dbReference type="SUPFAM" id="SSF50630">
    <property type="entry name" value="Acid proteases"/>
    <property type="match status" value="1"/>
</dbReference>
<dbReference type="InterPro" id="IPR001969">
    <property type="entry name" value="Aspartic_peptidase_AS"/>
</dbReference>
<evidence type="ECO:0000313" key="8">
    <source>
        <dbReference type="Proteomes" id="UP001154078"/>
    </source>
</evidence>
<dbReference type="AlphaFoldDB" id="A0A9P0B0V9"/>
<evidence type="ECO:0000256" key="3">
    <source>
        <dbReference type="ARBA" id="ARBA00022722"/>
    </source>
</evidence>
<dbReference type="GO" id="GO:0008270">
    <property type="term" value="F:zinc ion binding"/>
    <property type="evidence" value="ECO:0007669"/>
    <property type="project" value="InterPro"/>
</dbReference>
<dbReference type="InterPro" id="IPR036875">
    <property type="entry name" value="Znf_CCHC_sf"/>
</dbReference>
<dbReference type="Gene3D" id="3.10.10.10">
    <property type="entry name" value="HIV Type 1 Reverse Transcriptase, subunit A, domain 1"/>
    <property type="match status" value="1"/>
</dbReference>
<reference evidence="7" key="1">
    <citation type="submission" date="2021-12" db="EMBL/GenBank/DDBJ databases">
        <authorList>
            <person name="King R."/>
        </authorList>
    </citation>
    <scope>NUCLEOTIDE SEQUENCE</scope>
</reference>
<accession>A0A9P0B0V9</accession>
<dbReference type="EMBL" id="OV121134">
    <property type="protein sequence ID" value="CAH0552476.1"/>
    <property type="molecule type" value="Genomic_DNA"/>
</dbReference>
<dbReference type="PROSITE" id="PS00141">
    <property type="entry name" value="ASP_PROTEASE"/>
    <property type="match status" value="1"/>
</dbReference>
<organism evidence="7 8">
    <name type="scientific">Brassicogethes aeneus</name>
    <name type="common">Rape pollen beetle</name>
    <name type="synonym">Meligethes aeneus</name>
    <dbReference type="NCBI Taxonomy" id="1431903"/>
    <lineage>
        <taxon>Eukaryota</taxon>
        <taxon>Metazoa</taxon>
        <taxon>Ecdysozoa</taxon>
        <taxon>Arthropoda</taxon>
        <taxon>Hexapoda</taxon>
        <taxon>Insecta</taxon>
        <taxon>Pterygota</taxon>
        <taxon>Neoptera</taxon>
        <taxon>Endopterygota</taxon>
        <taxon>Coleoptera</taxon>
        <taxon>Polyphaga</taxon>
        <taxon>Cucujiformia</taxon>
        <taxon>Nitidulidae</taxon>
        <taxon>Meligethinae</taxon>
        <taxon>Brassicogethes</taxon>
    </lineage>
</organism>
<feature type="compositionally biased region" description="Basic and acidic residues" evidence="5">
    <location>
        <begin position="37"/>
        <end position="48"/>
    </location>
</feature>
<sequence>MTETCEWTEVQIPKKVINRTSKTIRYLRKVCEDVESAEKKKKKKDEQHIPGVRLQNAGNRGTGKDRKAVRNSVDDKETEGEIFSICICISMKREMKDKAKVAERRDDSKGTQKKTAVSTTAAAATKTRRCFNCGDKNHVSADSPVKDKDVNCFKCNEHRHKATVCPTKAKESNLVSRTGDKKYMKDVVIWGQKLTALLDTGSDLTFMRTDEYVKIGSPVLLNRKVKFDGEEYPITFHEENVTLAKVEVNDNTDVPEIYKINVVDTNTINKQPEKTCSVGIHTKIIVKDDISVAARLRRLSPAERDEVEIVIQDWLDNGIIRPSTSEYASPIVLVKKKNERLQFPLPLIEDQIDSLQGAMIFTTIDLENVFSMCQSKNRTPFGLSVSQAYFKKFINAVFKDLIQRKIVLTYIDDWKHFETFKTRLTNGSVLRLYRVGADTELHADASRRGYGDNYGLSSVYNDLCLRVARWALPGNNMKHVDALSRNSLPSVLLITDIDNGLIVNLGKAQSEEGKIRTLVEDKERCKLCGYVVQRGLLYKVIKDDVLLVCVVPRLVMALNTHYRVSLVLQQREYLPRVLYNVMCANRSIFRSLIPQKATGRYRLRFPPQTGRFTCNWGYKEEIFNAKYISEVMIANRLNTAYKLSIKAQHTSPRLTYCFISLETSPCAFKSRYWFFHPVLDQSEFEPPID</sequence>
<dbReference type="SMART" id="SM00343">
    <property type="entry name" value="ZnF_C2HC"/>
    <property type="match status" value="2"/>
</dbReference>
<keyword evidence="2" id="KW-0548">Nucleotidyltransferase</keyword>
<dbReference type="GO" id="GO:0071897">
    <property type="term" value="P:DNA biosynthetic process"/>
    <property type="evidence" value="ECO:0007669"/>
    <property type="project" value="UniProtKB-ARBA"/>
</dbReference>
<feature type="compositionally biased region" description="Basic and acidic residues" evidence="5">
    <location>
        <begin position="62"/>
        <end position="73"/>
    </location>
</feature>
<feature type="domain" description="CCHC-type" evidence="6">
    <location>
        <begin position="129"/>
        <end position="145"/>
    </location>
</feature>
<keyword evidence="3" id="KW-0540">Nuclease</keyword>
<dbReference type="PANTHER" id="PTHR37984:SF5">
    <property type="entry name" value="PROTEIN NYNRIN-LIKE"/>
    <property type="match status" value="1"/>
</dbReference>
<feature type="domain" description="CCHC-type" evidence="6">
    <location>
        <begin position="151"/>
        <end position="167"/>
    </location>
</feature>
<name>A0A9P0B0V9_BRAAE</name>
<evidence type="ECO:0000256" key="2">
    <source>
        <dbReference type="ARBA" id="ARBA00022695"/>
    </source>
</evidence>
<feature type="region of interest" description="Disordered" evidence="5">
    <location>
        <begin position="37"/>
        <end position="73"/>
    </location>
</feature>
<dbReference type="Gene3D" id="4.10.60.10">
    <property type="entry name" value="Zinc finger, CCHC-type"/>
    <property type="match status" value="1"/>
</dbReference>
<evidence type="ECO:0000256" key="1">
    <source>
        <dbReference type="ARBA" id="ARBA00022679"/>
    </source>
</evidence>
<dbReference type="InterPro" id="IPR001878">
    <property type="entry name" value="Znf_CCHC"/>
</dbReference>
<dbReference type="InterPro" id="IPR021109">
    <property type="entry name" value="Peptidase_aspartic_dom_sf"/>
</dbReference>
<evidence type="ECO:0000313" key="7">
    <source>
        <dbReference type="EMBL" id="CAH0552476.1"/>
    </source>
</evidence>
<keyword evidence="4" id="KW-0378">Hydrolase</keyword>
<keyword evidence="8" id="KW-1185">Reference proteome</keyword>
<feature type="region of interest" description="Disordered" evidence="5">
    <location>
        <begin position="100"/>
        <end position="119"/>
    </location>
</feature>
<dbReference type="OrthoDB" id="7478317at2759"/>